<dbReference type="Gene3D" id="3.40.50.300">
    <property type="entry name" value="P-loop containing nucleotide triphosphate hydrolases"/>
    <property type="match status" value="1"/>
</dbReference>
<keyword evidence="2" id="KW-1185">Reference proteome</keyword>
<accession>A0A4C1Y6A3</accession>
<dbReference type="EMBL" id="BGZK01001057">
    <property type="protein sequence ID" value="GBP69955.1"/>
    <property type="molecule type" value="Genomic_DNA"/>
</dbReference>
<evidence type="ECO:0008006" key="3">
    <source>
        <dbReference type="Google" id="ProtNLM"/>
    </source>
</evidence>
<protein>
    <recommendedName>
        <fullName evidence="3">(+)RNA virus helicase C-terminal domain-containing protein</fullName>
    </recommendedName>
</protein>
<proteinExistence type="predicted"/>
<dbReference type="Proteomes" id="UP000299102">
    <property type="component" value="Unassembled WGS sequence"/>
</dbReference>
<gene>
    <name evidence="1" type="ORF">EVAR_85723_1</name>
</gene>
<evidence type="ECO:0000313" key="2">
    <source>
        <dbReference type="Proteomes" id="UP000299102"/>
    </source>
</evidence>
<dbReference type="OrthoDB" id="9995375at2759"/>
<name>A0A4C1Y6A3_EUMVA</name>
<comment type="caution">
    <text evidence="1">The sequence shown here is derived from an EMBL/GenBank/DDBJ whole genome shotgun (WGS) entry which is preliminary data.</text>
</comment>
<reference evidence="1 2" key="1">
    <citation type="journal article" date="2019" name="Commun. Biol.">
        <title>The bagworm genome reveals a unique fibroin gene that provides high tensile strength.</title>
        <authorList>
            <person name="Kono N."/>
            <person name="Nakamura H."/>
            <person name="Ohtoshi R."/>
            <person name="Tomita M."/>
            <person name="Numata K."/>
            <person name="Arakawa K."/>
        </authorList>
    </citation>
    <scope>NUCLEOTIDE SEQUENCE [LARGE SCALE GENOMIC DNA]</scope>
</reference>
<sequence length="302" mass="34103">MMLVSFETGKVVDRLGCIKASEVHEVVLYEDRGKNLNYLLQRDPTNTVNIVDTWGHPITSEKPKKKEVDPLAPVPIGRLRDHYANALSDFKALTSATLKVYKATCEGILRLYRDKSEAQLTAALESAKVAIYDNDFQTILRGKMSIIHMAAYSATNCLVAHDKEQTDRTESPKYITPSYDPIVVTTRCTRVALEERILEMPQPNLRRCHVKNVTKRKASDDTREDWEVPDITWVNGVPGCSKTTWVVKHFELRTNVVITTKREVARDLKEKFASRLGVDACSKVRTMASFLVNGFQGPKSCD</sequence>
<evidence type="ECO:0000313" key="1">
    <source>
        <dbReference type="EMBL" id="GBP69955.1"/>
    </source>
</evidence>
<dbReference type="InterPro" id="IPR027417">
    <property type="entry name" value="P-loop_NTPase"/>
</dbReference>
<organism evidence="1 2">
    <name type="scientific">Eumeta variegata</name>
    <name type="common">Bagworm moth</name>
    <name type="synonym">Eumeta japonica</name>
    <dbReference type="NCBI Taxonomy" id="151549"/>
    <lineage>
        <taxon>Eukaryota</taxon>
        <taxon>Metazoa</taxon>
        <taxon>Ecdysozoa</taxon>
        <taxon>Arthropoda</taxon>
        <taxon>Hexapoda</taxon>
        <taxon>Insecta</taxon>
        <taxon>Pterygota</taxon>
        <taxon>Neoptera</taxon>
        <taxon>Endopterygota</taxon>
        <taxon>Lepidoptera</taxon>
        <taxon>Glossata</taxon>
        <taxon>Ditrysia</taxon>
        <taxon>Tineoidea</taxon>
        <taxon>Psychidae</taxon>
        <taxon>Oiketicinae</taxon>
        <taxon>Eumeta</taxon>
    </lineage>
</organism>
<dbReference type="AlphaFoldDB" id="A0A4C1Y6A3"/>